<name>A0A8K0TFK4_9PEZI</name>
<organism evidence="1 2">
    <name type="scientific">Plectosphaerella cucumerina</name>
    <dbReference type="NCBI Taxonomy" id="40658"/>
    <lineage>
        <taxon>Eukaryota</taxon>
        <taxon>Fungi</taxon>
        <taxon>Dikarya</taxon>
        <taxon>Ascomycota</taxon>
        <taxon>Pezizomycotina</taxon>
        <taxon>Sordariomycetes</taxon>
        <taxon>Hypocreomycetidae</taxon>
        <taxon>Glomerellales</taxon>
        <taxon>Plectosphaerellaceae</taxon>
        <taxon>Plectosphaerella</taxon>
    </lineage>
</organism>
<sequence length="299" mass="32799">MSLTMRVDCHLTHRKALLGLNHFPGLDSLDSRTGLDYLAAPASSRGDSTFSGCFPRLDVFTGTPFGRRVASMDLHAGPCLPDGSHHLGRPDQQAGPSLNVATRQSCQGLALRQQELPMDFSGKLARSSHLGYACLQSRMPTVSRHACTTQEDSIALLLSPLDSRLPASTPGFTICLTGFSWAEVERTPLWLRMILGFSLFLLGLAQTGLPCFSPWPPWTSGGTISAWYTGLPDLDCRCDWTHLCDFLRHDTRWTDNSFATPGTGLWPMAGNWCQHGFLDICFPSAVKSGRRDLLQQVCS</sequence>
<evidence type="ECO:0000313" key="2">
    <source>
        <dbReference type="Proteomes" id="UP000813385"/>
    </source>
</evidence>
<comment type="caution">
    <text evidence="1">The sequence shown here is derived from an EMBL/GenBank/DDBJ whole genome shotgun (WGS) entry which is preliminary data.</text>
</comment>
<gene>
    <name evidence="1" type="ORF">B0T11DRAFT_106089</name>
</gene>
<keyword evidence="2" id="KW-1185">Reference proteome</keyword>
<protein>
    <submittedName>
        <fullName evidence="1">Uncharacterized protein</fullName>
    </submittedName>
</protein>
<dbReference type="Proteomes" id="UP000813385">
    <property type="component" value="Unassembled WGS sequence"/>
</dbReference>
<dbReference type="EMBL" id="JAGPXD010000004">
    <property type="protein sequence ID" value="KAH7358613.1"/>
    <property type="molecule type" value="Genomic_DNA"/>
</dbReference>
<evidence type="ECO:0000313" key="1">
    <source>
        <dbReference type="EMBL" id="KAH7358613.1"/>
    </source>
</evidence>
<reference evidence="1" key="1">
    <citation type="journal article" date="2021" name="Nat. Commun.">
        <title>Genetic determinants of endophytism in the Arabidopsis root mycobiome.</title>
        <authorList>
            <person name="Mesny F."/>
            <person name="Miyauchi S."/>
            <person name="Thiergart T."/>
            <person name="Pickel B."/>
            <person name="Atanasova L."/>
            <person name="Karlsson M."/>
            <person name="Huettel B."/>
            <person name="Barry K.W."/>
            <person name="Haridas S."/>
            <person name="Chen C."/>
            <person name="Bauer D."/>
            <person name="Andreopoulos W."/>
            <person name="Pangilinan J."/>
            <person name="LaButti K."/>
            <person name="Riley R."/>
            <person name="Lipzen A."/>
            <person name="Clum A."/>
            <person name="Drula E."/>
            <person name="Henrissat B."/>
            <person name="Kohler A."/>
            <person name="Grigoriev I.V."/>
            <person name="Martin F.M."/>
            <person name="Hacquard S."/>
        </authorList>
    </citation>
    <scope>NUCLEOTIDE SEQUENCE</scope>
    <source>
        <strain evidence="1">MPI-CAGE-AT-0016</strain>
    </source>
</reference>
<proteinExistence type="predicted"/>
<dbReference type="AlphaFoldDB" id="A0A8K0TFK4"/>
<accession>A0A8K0TFK4</accession>